<dbReference type="InterPro" id="IPR003594">
    <property type="entry name" value="HATPase_dom"/>
</dbReference>
<dbReference type="Gene3D" id="3.30.565.10">
    <property type="entry name" value="Histidine kinase-like ATPase, C-terminal domain"/>
    <property type="match status" value="1"/>
</dbReference>
<dbReference type="SMART" id="SM00387">
    <property type="entry name" value="HATPase_c"/>
    <property type="match status" value="1"/>
</dbReference>
<dbReference type="Pfam" id="PF02518">
    <property type="entry name" value="HATPase_c"/>
    <property type="match status" value="1"/>
</dbReference>
<dbReference type="GO" id="GO:0016301">
    <property type="term" value="F:kinase activity"/>
    <property type="evidence" value="ECO:0007669"/>
    <property type="project" value="UniProtKB-KW"/>
</dbReference>
<dbReference type="InterPro" id="IPR010559">
    <property type="entry name" value="Sig_transdc_His_kin_internal"/>
</dbReference>
<keyword evidence="4" id="KW-1185">Reference proteome</keyword>
<dbReference type="SUPFAM" id="SSF55874">
    <property type="entry name" value="ATPase domain of HSP90 chaperone/DNA topoisomerase II/histidine kinase"/>
    <property type="match status" value="1"/>
</dbReference>
<accession>A0ABU8NMI5</accession>
<dbReference type="RefSeq" id="WP_337716132.1">
    <property type="nucleotide sequence ID" value="NZ_JBBEUB010000002.1"/>
</dbReference>
<keyword evidence="1" id="KW-0175">Coiled coil</keyword>
<dbReference type="PANTHER" id="PTHR34220:SF7">
    <property type="entry name" value="SENSOR HISTIDINE KINASE YPDA"/>
    <property type="match status" value="1"/>
</dbReference>
<gene>
    <name evidence="3" type="ORF">WAE58_08345</name>
</gene>
<organism evidence="3 4">
    <name type="scientific">Pedobacter panaciterrae</name>
    <dbReference type="NCBI Taxonomy" id="363849"/>
    <lineage>
        <taxon>Bacteria</taxon>
        <taxon>Pseudomonadati</taxon>
        <taxon>Bacteroidota</taxon>
        <taxon>Sphingobacteriia</taxon>
        <taxon>Sphingobacteriales</taxon>
        <taxon>Sphingobacteriaceae</taxon>
        <taxon>Pedobacter</taxon>
    </lineage>
</organism>
<dbReference type="InterPro" id="IPR050640">
    <property type="entry name" value="Bact_2-comp_sensor_kinase"/>
</dbReference>
<keyword evidence="3" id="KW-0808">Transferase</keyword>
<proteinExistence type="predicted"/>
<protein>
    <submittedName>
        <fullName evidence="3">Histidine kinase</fullName>
    </submittedName>
</protein>
<feature type="coiled-coil region" evidence="1">
    <location>
        <begin position="3"/>
        <end position="30"/>
    </location>
</feature>
<evidence type="ECO:0000313" key="4">
    <source>
        <dbReference type="Proteomes" id="UP001378956"/>
    </source>
</evidence>
<dbReference type="Pfam" id="PF06580">
    <property type="entry name" value="His_kinase"/>
    <property type="match status" value="1"/>
</dbReference>
<dbReference type="InterPro" id="IPR036890">
    <property type="entry name" value="HATPase_C_sf"/>
</dbReference>
<dbReference type="Proteomes" id="UP001378956">
    <property type="component" value="Unassembled WGS sequence"/>
</dbReference>
<dbReference type="EMBL" id="JBBEUB010000002">
    <property type="protein sequence ID" value="MEJ2902433.1"/>
    <property type="molecule type" value="Genomic_DNA"/>
</dbReference>
<evidence type="ECO:0000259" key="2">
    <source>
        <dbReference type="SMART" id="SM00387"/>
    </source>
</evidence>
<feature type="domain" description="Histidine kinase/HSP90-like ATPase" evidence="2">
    <location>
        <begin position="119"/>
        <end position="231"/>
    </location>
</feature>
<keyword evidence="3" id="KW-0418">Kinase</keyword>
<sequence>MQRKKAEQQNKELINQNKLSESELKAIRAQMNPHFIFNVLNSIESYIVENDSKTAGSLVQKFAALSRLILENSTQSMVSADREWKALRLYAELEVMRFNKQFSCSFYTESSIDLSRLLLPPMLVQPLIENAIHHGMRNSTAENNAITVSLEQTENTLLFTVSDNGIGMVEAKKIKTFSAIKGQSIGIASIKERIEIFNVMNHEHPAQFELRNKQSNEGMGTIAKLTLPKVFREI</sequence>
<name>A0ABU8NMI5_9SPHI</name>
<dbReference type="PANTHER" id="PTHR34220">
    <property type="entry name" value="SENSOR HISTIDINE KINASE YPDA"/>
    <property type="match status" value="1"/>
</dbReference>
<comment type="caution">
    <text evidence="3">The sequence shown here is derived from an EMBL/GenBank/DDBJ whole genome shotgun (WGS) entry which is preliminary data.</text>
</comment>
<reference evidence="3 4" key="1">
    <citation type="submission" date="2024-03" db="EMBL/GenBank/DDBJ databases">
        <title>Sequence of Lycoming College Course Isolates.</title>
        <authorList>
            <person name="Plotts O."/>
            <person name="Newman J."/>
        </authorList>
    </citation>
    <scope>NUCLEOTIDE SEQUENCE [LARGE SCALE GENOMIC DNA]</scope>
    <source>
        <strain evidence="3 4">CJB-3</strain>
    </source>
</reference>
<evidence type="ECO:0000256" key="1">
    <source>
        <dbReference type="SAM" id="Coils"/>
    </source>
</evidence>
<evidence type="ECO:0000313" key="3">
    <source>
        <dbReference type="EMBL" id="MEJ2902433.1"/>
    </source>
</evidence>